<reference evidence="1" key="1">
    <citation type="submission" date="2022-02" db="EMBL/GenBank/DDBJ databases">
        <title>Towards deciphering the DNA virus diversity associated with rodent species in the families Cricetidae and Heteromyidae.</title>
        <authorList>
            <person name="Lund M."/>
            <person name="Larsen B.B."/>
            <person name="Gryseels S."/>
            <person name="Kraberger S."/>
            <person name="Rowsey D.M."/>
            <person name="Steger L."/>
            <person name="Yule K.M."/>
            <person name="Upham N.S."/>
            <person name="Worobey M."/>
            <person name="Van Doorslaer K."/>
            <person name="Varsani A."/>
        </authorList>
    </citation>
    <scope>NUCLEOTIDE SEQUENCE</scope>
    <source>
        <strain evidence="1">NeonRodF7_10</strain>
    </source>
</reference>
<accession>A0A976R7D5</accession>
<dbReference type="EMBL" id="OM869665">
    <property type="protein sequence ID" value="UPW41789.1"/>
    <property type="molecule type" value="Genomic_DNA"/>
</dbReference>
<proteinExistence type="predicted"/>
<protein>
    <submittedName>
        <fullName evidence="1">Nonstructural protein</fullName>
    </submittedName>
</protein>
<dbReference type="Pfam" id="PF20577">
    <property type="entry name" value="Phage_ORF5"/>
    <property type="match status" value="1"/>
</dbReference>
<name>A0A976R7D5_9VIRU</name>
<evidence type="ECO:0000313" key="1">
    <source>
        <dbReference type="EMBL" id="UPW41789.1"/>
    </source>
</evidence>
<organism evidence="1">
    <name type="scientific">Peromfec virus RodF7_10</name>
    <dbReference type="NCBI Taxonomy" id="2929346"/>
    <lineage>
        <taxon>Viruses</taxon>
        <taxon>Monodnaviria</taxon>
        <taxon>Sangervirae</taxon>
        <taxon>Phixviricota</taxon>
        <taxon>Malgrandaviricetes</taxon>
        <taxon>Petitvirales</taxon>
        <taxon>Microviridae</taxon>
    </lineage>
</organism>
<dbReference type="InterPro" id="IPR046781">
    <property type="entry name" value="Phage_ORF5"/>
</dbReference>
<sequence>MILTQENKALNEASSMSTFEIGVYTVYDTVLQQFDYPICLPINKVEDYFKLVVNDVTSKYYLKESDYILNKIGTFNQATGEIDLHFVERISVLDSYIDKPRRRYQTMLQVLNYLPHGYFKMPDEMKKTIQDKIDSATMEYVTNYVIPDLDVSNFDLDKVKDIYKNYDSLVEKLS</sequence>